<protein>
    <recommendedName>
        <fullName evidence="2">Peroxin-19</fullName>
    </recommendedName>
</protein>
<accession>A0A1I7UUX8</accession>
<comment type="similarity">
    <text evidence="1">Belongs to the peroxin-19 family.</text>
</comment>
<dbReference type="STRING" id="1561998.A0A1I7UUX8"/>
<evidence type="ECO:0000256" key="3">
    <source>
        <dbReference type="SAM" id="MobiDB-lite"/>
    </source>
</evidence>
<dbReference type="PANTHER" id="PTHR12774">
    <property type="entry name" value="PEROXISOMAL BIOGENESIS FACTOR 19"/>
    <property type="match status" value="1"/>
</dbReference>
<dbReference type="AlphaFoldDB" id="A0A1I7UUX8"/>
<keyword evidence="4" id="KW-1185">Reference proteome</keyword>
<feature type="region of interest" description="Disordered" evidence="3">
    <location>
        <begin position="1"/>
        <end position="43"/>
    </location>
</feature>
<dbReference type="Gene3D" id="1.20.120.900">
    <property type="entry name" value="Pex19, mPTS binding domain"/>
    <property type="match status" value="1"/>
</dbReference>
<dbReference type="GO" id="GO:0033328">
    <property type="term" value="F:peroxisome membrane targeting sequence binding"/>
    <property type="evidence" value="ECO:0007669"/>
    <property type="project" value="TreeGrafter"/>
</dbReference>
<evidence type="ECO:0000313" key="4">
    <source>
        <dbReference type="Proteomes" id="UP000095282"/>
    </source>
</evidence>
<feature type="compositionally biased region" description="Basic and acidic residues" evidence="3">
    <location>
        <begin position="1"/>
        <end position="18"/>
    </location>
</feature>
<reference evidence="5" key="1">
    <citation type="submission" date="2016-11" db="UniProtKB">
        <authorList>
            <consortium name="WormBaseParasite"/>
        </authorList>
    </citation>
    <scope>IDENTIFICATION</scope>
</reference>
<dbReference type="WBParaSite" id="Csp11.Scaffold630.g19599.t1">
    <property type="protein sequence ID" value="Csp11.Scaffold630.g19599.t1"/>
    <property type="gene ID" value="Csp11.Scaffold630.g19599"/>
</dbReference>
<dbReference type="PANTHER" id="PTHR12774:SF2">
    <property type="entry name" value="PEROXISOMAL BIOGENESIS FACTOR 19"/>
    <property type="match status" value="1"/>
</dbReference>
<dbReference type="InterPro" id="IPR006708">
    <property type="entry name" value="Pex19"/>
</dbReference>
<evidence type="ECO:0000313" key="5">
    <source>
        <dbReference type="WBParaSite" id="Csp11.Scaffold630.g19599.t1"/>
    </source>
</evidence>
<dbReference type="InterPro" id="IPR038322">
    <property type="entry name" value="Pex19_C_sf"/>
</dbReference>
<evidence type="ECO:0000256" key="1">
    <source>
        <dbReference type="ARBA" id="ARBA00006326"/>
    </source>
</evidence>
<dbReference type="GO" id="GO:0045046">
    <property type="term" value="P:protein import into peroxisome membrane"/>
    <property type="evidence" value="ECO:0007669"/>
    <property type="project" value="TreeGrafter"/>
</dbReference>
<dbReference type="Pfam" id="PF04614">
    <property type="entry name" value="Pex19"/>
    <property type="match status" value="1"/>
</dbReference>
<evidence type="ECO:0000256" key="2">
    <source>
        <dbReference type="ARBA" id="ARBA00029688"/>
    </source>
</evidence>
<organism evidence="4 5">
    <name type="scientific">Caenorhabditis tropicalis</name>
    <dbReference type="NCBI Taxonomy" id="1561998"/>
    <lineage>
        <taxon>Eukaryota</taxon>
        <taxon>Metazoa</taxon>
        <taxon>Ecdysozoa</taxon>
        <taxon>Nematoda</taxon>
        <taxon>Chromadorea</taxon>
        <taxon>Rhabditida</taxon>
        <taxon>Rhabditina</taxon>
        <taxon>Rhabditomorpha</taxon>
        <taxon>Rhabditoidea</taxon>
        <taxon>Rhabditidae</taxon>
        <taxon>Peloderinae</taxon>
        <taxon>Caenorhabditis</taxon>
    </lineage>
</organism>
<proteinExistence type="inferred from homology"/>
<dbReference type="GO" id="GO:0005778">
    <property type="term" value="C:peroxisomal membrane"/>
    <property type="evidence" value="ECO:0007669"/>
    <property type="project" value="TreeGrafter"/>
</dbReference>
<sequence>MSSEDKNSVESLRNKTDEELSQLLEETLAEFSNPPPPPPRTTDDELDALMANADQEAAQKAAKDFQRMLEQMVNLQEEAIKKAEVVAASGENPDVDPNDPEALAMMDALKQLMECSSNVANASSSEEFMAGLDMLRSPNSPMEPFMNMIMQTLASKEVMYPPLKEIYDNYPKYLEENGDTLDKETKERYEAQYEILGKICAEFEKEPNPVEVAVEATATSAPPKSLDELDAEEERKQIQHFEVLGKLLVDLQKYGYPPKELVGALPEGWQLDEGGLPKVTDPAAAQDACSIM</sequence>
<dbReference type="Proteomes" id="UP000095282">
    <property type="component" value="Unplaced"/>
</dbReference>
<name>A0A1I7UUX8_9PELO</name>
<dbReference type="eggNOG" id="KOG3133">
    <property type="taxonomic scope" value="Eukaryota"/>
</dbReference>